<evidence type="ECO:0000256" key="1">
    <source>
        <dbReference type="ARBA" id="ARBA00006484"/>
    </source>
</evidence>
<gene>
    <name evidence="3" type="ORF">ABY42_18535</name>
</gene>
<sequence>MTDQLSGQTAIVTGASSGNGRAIAKTFAEEGAAVVCADIIEDPREGGYEDKSELTTHDLIQENGGDAVFVECDVTDREQIRSAIDTAVDEFGQLDIMVNNAGIFTRLVDITETTQEEWHKTIEVNLTGVWNGTKEAVEQFVEQGNGGKVVNIASIGGLVGLQAEPAYSASKGGVVNFTRATALDCAPHEINVNAVCPGWISTAMTREYFDDDEFWEQLSESTPWPRLGVPQDVADACLILAGPYAEWITGHALTVDGGYTTR</sequence>
<dbReference type="NCBIfam" id="NF005559">
    <property type="entry name" value="PRK07231.1"/>
    <property type="match status" value="1"/>
</dbReference>
<dbReference type="Pfam" id="PF13561">
    <property type="entry name" value="adh_short_C2"/>
    <property type="match status" value="1"/>
</dbReference>
<dbReference type="PRINTS" id="PR00080">
    <property type="entry name" value="SDRFAMILY"/>
</dbReference>
<dbReference type="InterPro" id="IPR002347">
    <property type="entry name" value="SDR_fam"/>
</dbReference>
<dbReference type="CDD" id="cd05233">
    <property type="entry name" value="SDR_c"/>
    <property type="match status" value="1"/>
</dbReference>
<dbReference type="PRINTS" id="PR00081">
    <property type="entry name" value="GDHRDH"/>
</dbReference>
<protein>
    <recommendedName>
        <fullName evidence="5">Short-chain family oxidoreductase</fullName>
    </recommendedName>
</protein>
<proteinExistence type="inferred from homology"/>
<organism evidence="3 4">
    <name type="scientific">Haloferax gibbonsii</name>
    <dbReference type="NCBI Taxonomy" id="35746"/>
    <lineage>
        <taxon>Archaea</taxon>
        <taxon>Methanobacteriati</taxon>
        <taxon>Methanobacteriota</taxon>
        <taxon>Stenosarchaea group</taxon>
        <taxon>Halobacteria</taxon>
        <taxon>Halobacteriales</taxon>
        <taxon>Haloferacaceae</taxon>
        <taxon>Haloferax</taxon>
    </lineage>
</organism>
<evidence type="ECO:0000313" key="4">
    <source>
        <dbReference type="Proteomes" id="UP000066124"/>
    </source>
</evidence>
<dbReference type="AlphaFoldDB" id="A0A0K1IZU3"/>
<name>A0A0K1IZU3_HALGI</name>
<dbReference type="Gene3D" id="3.40.50.720">
    <property type="entry name" value="NAD(P)-binding Rossmann-like Domain"/>
    <property type="match status" value="1"/>
</dbReference>
<dbReference type="GeneID" id="25247991"/>
<dbReference type="PROSITE" id="PS00061">
    <property type="entry name" value="ADH_SHORT"/>
    <property type="match status" value="1"/>
</dbReference>
<dbReference type="SUPFAM" id="SSF51735">
    <property type="entry name" value="NAD(P)-binding Rossmann-fold domains"/>
    <property type="match status" value="1"/>
</dbReference>
<dbReference type="PATRIC" id="fig|35746.4.peg.4070"/>
<geneLocation type="plasmid" evidence="3 4">
    <name>pHG3</name>
</geneLocation>
<dbReference type="InterPro" id="IPR020904">
    <property type="entry name" value="Sc_DH/Rdtase_CS"/>
</dbReference>
<dbReference type="PANTHER" id="PTHR24321">
    <property type="entry name" value="DEHYDROGENASES, SHORT CHAIN"/>
    <property type="match status" value="1"/>
</dbReference>
<dbReference type="KEGG" id="hgi:ABY42_18535"/>
<keyword evidence="3" id="KW-0614">Plasmid</keyword>
<dbReference type="EMBL" id="CP011950">
    <property type="protein sequence ID" value="AKU09818.1"/>
    <property type="molecule type" value="Genomic_DNA"/>
</dbReference>
<dbReference type="InterPro" id="IPR036291">
    <property type="entry name" value="NAD(P)-bd_dom_sf"/>
</dbReference>
<evidence type="ECO:0000313" key="3">
    <source>
        <dbReference type="EMBL" id="AKU09818.1"/>
    </source>
</evidence>
<accession>A0A0K1IZU3</accession>
<dbReference type="GO" id="GO:0016491">
    <property type="term" value="F:oxidoreductase activity"/>
    <property type="evidence" value="ECO:0007669"/>
    <property type="project" value="UniProtKB-KW"/>
</dbReference>
<dbReference type="Proteomes" id="UP000066124">
    <property type="component" value="Plasmid pHG3"/>
</dbReference>
<dbReference type="PANTHER" id="PTHR24321:SF8">
    <property type="entry name" value="ESTRADIOL 17-BETA-DEHYDROGENASE 8-RELATED"/>
    <property type="match status" value="1"/>
</dbReference>
<dbReference type="RefSeq" id="WP_050460434.1">
    <property type="nucleotide sequence ID" value="NZ_CP011950.1"/>
</dbReference>
<evidence type="ECO:0008006" key="5">
    <source>
        <dbReference type="Google" id="ProtNLM"/>
    </source>
</evidence>
<keyword evidence="2" id="KW-0560">Oxidoreductase</keyword>
<evidence type="ECO:0000256" key="2">
    <source>
        <dbReference type="ARBA" id="ARBA00023002"/>
    </source>
</evidence>
<dbReference type="FunFam" id="3.40.50.720:FF:000084">
    <property type="entry name" value="Short-chain dehydrogenase reductase"/>
    <property type="match status" value="1"/>
</dbReference>
<comment type="similarity">
    <text evidence="1">Belongs to the short-chain dehydrogenases/reductases (SDR) family.</text>
</comment>
<reference evidence="4" key="1">
    <citation type="journal article" date="2015" name="J. Biotechnol.">
        <title>Complete genome sequence of Haloferax gibbonsii strain ARA6, a potential producer of polyhydroxyalkanoates and halocins isolated from Araruama, Rio de Janeiro, Brasil.</title>
        <authorList>
            <person name="Pinto L.H."/>
            <person name="D'Alincourt Carvalho-Assef A.P."/>
            <person name="Vieira R.P."/>
            <person name="Clementino M.M."/>
            <person name="Albano R.M."/>
        </authorList>
    </citation>
    <scope>NUCLEOTIDE SEQUENCE [LARGE SCALE GENOMIC DNA]</scope>
    <source>
        <strain evidence="4">ARA6</strain>
        <plasmid evidence="4">Plasmid pHG3</plasmid>
    </source>
</reference>